<dbReference type="Proteomes" id="UP000077927">
    <property type="component" value="Chromosome 2"/>
</dbReference>
<proteinExistence type="predicted"/>
<name>A0AAC9BKE8_9RALS</name>
<dbReference type="KEGG" id="rin:ACS15_4098"/>
<protein>
    <submittedName>
        <fullName evidence="1">Uncharacterized protein</fullName>
    </submittedName>
</protein>
<accession>A0AAC9BKE8</accession>
<organism evidence="1 2">
    <name type="scientific">Ralstonia insidiosa</name>
    <dbReference type="NCBI Taxonomy" id="190721"/>
    <lineage>
        <taxon>Bacteria</taxon>
        <taxon>Pseudomonadati</taxon>
        <taxon>Pseudomonadota</taxon>
        <taxon>Betaproteobacteria</taxon>
        <taxon>Burkholderiales</taxon>
        <taxon>Burkholderiaceae</taxon>
        <taxon>Ralstonia</taxon>
    </lineage>
</organism>
<evidence type="ECO:0000313" key="2">
    <source>
        <dbReference type="Proteomes" id="UP000077927"/>
    </source>
</evidence>
<dbReference type="EMBL" id="CP012606">
    <property type="protein sequence ID" value="ANH75675.1"/>
    <property type="molecule type" value="Genomic_DNA"/>
</dbReference>
<reference evidence="1 2" key="1">
    <citation type="submission" date="2015-09" db="EMBL/GenBank/DDBJ databases">
        <authorList>
            <person name="Xu Y."/>
            <person name="Nagy A."/>
            <person name="Liu N.T."/>
            <person name="Nou X."/>
        </authorList>
    </citation>
    <scope>NUCLEOTIDE SEQUENCE [LARGE SCALE GENOMIC DNA]</scope>
    <source>
        <strain evidence="1 2">FC1138</strain>
    </source>
</reference>
<sequence length="40" mass="4051">MAAGVIPVTGLVVCNAGGGWQTGPRALRARESRRTIEAAG</sequence>
<gene>
    <name evidence="1" type="ORF">ACS15_4098</name>
</gene>
<evidence type="ECO:0000313" key="1">
    <source>
        <dbReference type="EMBL" id="ANH75675.1"/>
    </source>
</evidence>
<dbReference type="AlphaFoldDB" id="A0AAC9BKE8"/>